<evidence type="ECO:0000313" key="2">
    <source>
        <dbReference type="EMBL" id="AZR73260.1"/>
    </source>
</evidence>
<dbReference type="SUPFAM" id="SSF48452">
    <property type="entry name" value="TPR-like"/>
    <property type="match status" value="2"/>
</dbReference>
<dbReference type="EMBL" id="CP016379">
    <property type="protein sequence ID" value="AZR73260.1"/>
    <property type="molecule type" value="Genomic_DNA"/>
</dbReference>
<dbReference type="Proteomes" id="UP000267250">
    <property type="component" value="Chromosome"/>
</dbReference>
<dbReference type="RefSeq" id="WP_127016588.1">
    <property type="nucleotide sequence ID" value="NZ_CP016379.1"/>
</dbReference>
<dbReference type="SMART" id="SM00028">
    <property type="entry name" value="TPR"/>
    <property type="match status" value="6"/>
</dbReference>
<dbReference type="Gene3D" id="1.25.40.10">
    <property type="entry name" value="Tetratricopeptide repeat domain"/>
    <property type="match status" value="3"/>
</dbReference>
<evidence type="ECO:0000313" key="3">
    <source>
        <dbReference type="Proteomes" id="UP000267250"/>
    </source>
</evidence>
<keyword evidence="3" id="KW-1185">Reference proteome</keyword>
<dbReference type="PROSITE" id="PS50005">
    <property type="entry name" value="TPR"/>
    <property type="match status" value="2"/>
</dbReference>
<evidence type="ECO:0008006" key="4">
    <source>
        <dbReference type="Google" id="ProtNLM"/>
    </source>
</evidence>
<dbReference type="AlphaFoldDB" id="A0A3S9SYC5"/>
<sequence length="368" mass="42882">MQTNYFAEALYEKAEALYLHKDYTETIQLLKKTLEHLENQQPPLKGQIYLLMAKTYFAMAQYRDARKTCEKALEFFLSHDQIHKASQTYQLIGQIYYHQGLYKDAIQTYQQALKILPIQPLSFEEKELKAQIHISLGLAAQQIQAVNLEQKHFLRSLFISRRLQNHKLTSQALLGLGICSFQKQKFNMARKILLKTVRYFNYLNESQGIALALHTLGQIYAQTGEYRRAVNALKYAYSLFEQLSDQIHQASSLVHLARIFLKIDHGMSQRLCQEATDLLISQSSIHSKRDSEIILGQIYVVMGLYYKQLNEIELARNFLKEGLEIFQLYHFDKEYQKTLQIYQNLKALEPPTKPKNKNVLAFKLGMIS</sequence>
<dbReference type="OrthoDB" id="2986817at2"/>
<feature type="repeat" description="TPR" evidence="1">
    <location>
        <begin position="210"/>
        <end position="243"/>
    </location>
</feature>
<dbReference type="Pfam" id="PF13181">
    <property type="entry name" value="TPR_8"/>
    <property type="match status" value="1"/>
</dbReference>
<accession>A0A3S9SYC5</accession>
<dbReference type="KEGG" id="aft:BBF96_07600"/>
<organism evidence="2 3">
    <name type="scientific">Anoxybacter fermentans</name>
    <dbReference type="NCBI Taxonomy" id="1323375"/>
    <lineage>
        <taxon>Bacteria</taxon>
        <taxon>Bacillati</taxon>
        <taxon>Bacillota</taxon>
        <taxon>Clostridia</taxon>
        <taxon>Halanaerobiales</taxon>
        <taxon>Anoxybacter</taxon>
    </lineage>
</organism>
<dbReference type="InterPro" id="IPR011990">
    <property type="entry name" value="TPR-like_helical_dom_sf"/>
</dbReference>
<dbReference type="InterPro" id="IPR019734">
    <property type="entry name" value="TPR_rpt"/>
</dbReference>
<reference evidence="2 3" key="1">
    <citation type="submission" date="2016-07" db="EMBL/GenBank/DDBJ databases">
        <title>Genome and transcriptome analysis of iron-reducing fermentative bacteria Anoxybacter fermentans.</title>
        <authorList>
            <person name="Zeng X."/>
            <person name="Shao Z."/>
        </authorList>
    </citation>
    <scope>NUCLEOTIDE SEQUENCE [LARGE SCALE GENOMIC DNA]</scope>
    <source>
        <strain evidence="2 3">DY22613</strain>
    </source>
</reference>
<protein>
    <recommendedName>
        <fullName evidence="4">MalT-like TPR region domain-containing protein</fullName>
    </recommendedName>
</protein>
<dbReference type="Pfam" id="PF13424">
    <property type="entry name" value="TPR_12"/>
    <property type="match status" value="2"/>
</dbReference>
<feature type="repeat" description="TPR" evidence="1">
    <location>
        <begin position="86"/>
        <end position="119"/>
    </location>
</feature>
<gene>
    <name evidence="2" type="ORF">BBF96_07600</name>
</gene>
<dbReference type="PANTHER" id="PTHR10098">
    <property type="entry name" value="RAPSYN-RELATED"/>
    <property type="match status" value="1"/>
</dbReference>
<name>A0A3S9SYC5_9FIRM</name>
<proteinExistence type="predicted"/>
<evidence type="ECO:0000256" key="1">
    <source>
        <dbReference type="PROSITE-ProRule" id="PRU00339"/>
    </source>
</evidence>
<dbReference type="PROSITE" id="PS50293">
    <property type="entry name" value="TPR_REGION"/>
    <property type="match status" value="1"/>
</dbReference>
<keyword evidence="1" id="KW-0802">TPR repeat</keyword>